<dbReference type="InterPro" id="IPR050327">
    <property type="entry name" value="Proton-linked_MCT"/>
</dbReference>
<dbReference type="AlphaFoldDB" id="A0A8H7NUY9"/>
<comment type="caution">
    <text evidence="4">The sequence shown here is derived from an EMBL/GenBank/DDBJ whole genome shotgun (WGS) entry which is preliminary data.</text>
</comment>
<evidence type="ECO:0000313" key="5">
    <source>
        <dbReference type="Proteomes" id="UP000639403"/>
    </source>
</evidence>
<dbReference type="Pfam" id="PF07690">
    <property type="entry name" value="MFS_1"/>
    <property type="match status" value="1"/>
</dbReference>
<dbReference type="GO" id="GO:0022857">
    <property type="term" value="F:transmembrane transporter activity"/>
    <property type="evidence" value="ECO:0007669"/>
    <property type="project" value="InterPro"/>
</dbReference>
<name>A0A8H7NUY9_9APHY</name>
<sequence length="480" mass="52818">MFGHIGNFQLRTSIVIWSATRGFRQQSILSDSHTVEVRSRGLLDIVDHSTEAHFPVLVSHVKKSPWAFPYLLHRAVIAEDSQSSPALDMKPFSLEPIEQKHAETSDSGPVVEHSSINAADSDFDDVPDGGMWAYMAILGGWLVEFTTFGYSTSFGIFQDYYTVTSSSSSSNISWIGSIQLFLFSAGGLPAGWLFDAGYSRYIFISGSLLFSFCIFMLSLANPHQYYQLLLSQAIGMGIGGGFLLTPACSIQSHYWRKYRAIALEVVQTGKLVSIKCCDRRSSCLLGSSCGSIVFPIMLNRLFYGRAGFAWGVRATAFLTLGLLLIACCLLRPRRSSRAKHRKQGSLPPIKPVIMDVPYVLTIVALWLVNWGLYFPYFYQQTWVREHGLSDTLAFYTIAILNAGSVFGRVIPSIAADYMGQLNVIGPIALICSALIFALFGAVRAAPVVVWTVLYGFFSGSCLSLFPSVFAYLANDTGEVG</sequence>
<reference evidence="4" key="1">
    <citation type="submission" date="2020-11" db="EMBL/GenBank/DDBJ databases">
        <authorList>
            <person name="Koelle M."/>
            <person name="Horta M.A.C."/>
            <person name="Nowrousian M."/>
            <person name="Ohm R.A."/>
            <person name="Benz P."/>
            <person name="Pilgard A."/>
        </authorList>
    </citation>
    <scope>NUCLEOTIDE SEQUENCE</scope>
    <source>
        <strain evidence="4">FPRL280</strain>
    </source>
</reference>
<feature type="transmembrane region" description="Helical" evidence="3">
    <location>
        <begin position="308"/>
        <end position="331"/>
    </location>
</feature>
<dbReference type="EMBL" id="JADOXO010000399">
    <property type="protein sequence ID" value="KAF9805212.1"/>
    <property type="molecule type" value="Genomic_DNA"/>
</dbReference>
<dbReference type="PANTHER" id="PTHR11360">
    <property type="entry name" value="MONOCARBOXYLATE TRANSPORTER"/>
    <property type="match status" value="1"/>
</dbReference>
<feature type="transmembrane region" description="Helical" evidence="3">
    <location>
        <begin position="392"/>
        <end position="411"/>
    </location>
</feature>
<feature type="transmembrane region" description="Helical" evidence="3">
    <location>
        <begin position="172"/>
        <end position="194"/>
    </location>
</feature>
<keyword evidence="3" id="KW-0472">Membrane</keyword>
<feature type="transmembrane region" description="Helical" evidence="3">
    <location>
        <begin position="283"/>
        <end position="302"/>
    </location>
</feature>
<evidence type="ECO:0000256" key="3">
    <source>
        <dbReference type="SAM" id="Phobius"/>
    </source>
</evidence>
<evidence type="ECO:0000256" key="2">
    <source>
        <dbReference type="ARBA" id="ARBA00006727"/>
    </source>
</evidence>
<proteinExistence type="inferred from homology"/>
<dbReference type="GO" id="GO:0016020">
    <property type="term" value="C:membrane"/>
    <property type="evidence" value="ECO:0007669"/>
    <property type="project" value="UniProtKB-SubCell"/>
</dbReference>
<dbReference type="SUPFAM" id="SSF103473">
    <property type="entry name" value="MFS general substrate transporter"/>
    <property type="match status" value="1"/>
</dbReference>
<accession>A0A8H7NUY9</accession>
<feature type="transmembrane region" description="Helical" evidence="3">
    <location>
        <begin position="226"/>
        <end position="250"/>
    </location>
</feature>
<dbReference type="InterPro" id="IPR011701">
    <property type="entry name" value="MFS"/>
</dbReference>
<keyword evidence="3" id="KW-1133">Transmembrane helix</keyword>
<feature type="transmembrane region" description="Helical" evidence="3">
    <location>
        <begin position="352"/>
        <end position="372"/>
    </location>
</feature>
<dbReference type="InterPro" id="IPR036259">
    <property type="entry name" value="MFS_trans_sf"/>
</dbReference>
<dbReference type="Gene3D" id="1.20.1250.20">
    <property type="entry name" value="MFS general substrate transporter like domains"/>
    <property type="match status" value="1"/>
</dbReference>
<comment type="subcellular location">
    <subcellularLocation>
        <location evidence="1">Membrane</location>
        <topology evidence="1">Multi-pass membrane protein</topology>
    </subcellularLocation>
</comment>
<feature type="transmembrane region" description="Helical" evidence="3">
    <location>
        <begin position="448"/>
        <end position="473"/>
    </location>
</feature>
<dbReference type="PANTHER" id="PTHR11360:SF234">
    <property type="entry name" value="MFS-TYPE TRANSPORTER DBAD-RELATED"/>
    <property type="match status" value="1"/>
</dbReference>
<feature type="transmembrane region" description="Helical" evidence="3">
    <location>
        <begin position="423"/>
        <end position="442"/>
    </location>
</feature>
<evidence type="ECO:0008006" key="6">
    <source>
        <dbReference type="Google" id="ProtNLM"/>
    </source>
</evidence>
<feature type="transmembrane region" description="Helical" evidence="3">
    <location>
        <begin position="131"/>
        <end position="152"/>
    </location>
</feature>
<protein>
    <recommendedName>
        <fullName evidence="6">MFS general substrate transporter</fullName>
    </recommendedName>
</protein>
<dbReference type="Proteomes" id="UP000639403">
    <property type="component" value="Unassembled WGS sequence"/>
</dbReference>
<organism evidence="4 5">
    <name type="scientific">Rhodonia placenta</name>
    <dbReference type="NCBI Taxonomy" id="104341"/>
    <lineage>
        <taxon>Eukaryota</taxon>
        <taxon>Fungi</taxon>
        <taxon>Dikarya</taxon>
        <taxon>Basidiomycota</taxon>
        <taxon>Agaricomycotina</taxon>
        <taxon>Agaricomycetes</taxon>
        <taxon>Polyporales</taxon>
        <taxon>Adustoporiaceae</taxon>
        <taxon>Rhodonia</taxon>
    </lineage>
</organism>
<feature type="transmembrane region" description="Helical" evidence="3">
    <location>
        <begin position="201"/>
        <end position="220"/>
    </location>
</feature>
<comment type="similarity">
    <text evidence="2">Belongs to the major facilitator superfamily. Monocarboxylate porter (TC 2.A.1.13) family.</text>
</comment>
<reference evidence="4" key="2">
    <citation type="journal article" name="Front. Microbiol.">
        <title>Degradative Capacity of Two Strains of Rhodonia placenta: From Phenotype to Genotype.</title>
        <authorList>
            <person name="Kolle M."/>
            <person name="Horta M.A.C."/>
            <person name="Nowrousian M."/>
            <person name="Ohm R.A."/>
            <person name="Benz J.P."/>
            <person name="Pilgard A."/>
        </authorList>
    </citation>
    <scope>NUCLEOTIDE SEQUENCE</scope>
    <source>
        <strain evidence="4">FPRL280</strain>
    </source>
</reference>
<gene>
    <name evidence="4" type="ORF">IEO21_09142</name>
</gene>
<keyword evidence="3" id="KW-0812">Transmembrane</keyword>
<evidence type="ECO:0000313" key="4">
    <source>
        <dbReference type="EMBL" id="KAF9805212.1"/>
    </source>
</evidence>
<evidence type="ECO:0000256" key="1">
    <source>
        <dbReference type="ARBA" id="ARBA00004141"/>
    </source>
</evidence>